<protein>
    <submittedName>
        <fullName evidence="1">Uncharacterized protein</fullName>
    </submittedName>
</protein>
<evidence type="ECO:0000313" key="1">
    <source>
        <dbReference type="EMBL" id="KAK1140114.1"/>
    </source>
</evidence>
<reference evidence="1 2" key="1">
    <citation type="journal article" date="2023" name="ACS Omega">
        <title>Identification of the Neoaspergillic Acid Biosynthesis Gene Cluster by Establishing an In Vitro CRISPR-Ribonucleoprotein Genetic System in Aspergillus melleus.</title>
        <authorList>
            <person name="Yuan B."/>
            <person name="Grau M.F."/>
            <person name="Murata R.M."/>
            <person name="Torok T."/>
            <person name="Venkateswaran K."/>
            <person name="Stajich J.E."/>
            <person name="Wang C.C.C."/>
        </authorList>
    </citation>
    <scope>NUCLEOTIDE SEQUENCE [LARGE SCALE GENOMIC DNA]</scope>
    <source>
        <strain evidence="1 2">IMV 1140</strain>
    </source>
</reference>
<dbReference type="Proteomes" id="UP001177260">
    <property type="component" value="Unassembled WGS sequence"/>
</dbReference>
<name>A0ACC3AQW1_9EURO</name>
<sequence>MCPMLLNSFSDGPAMVISPTQQHAFVQYPRHLDSAPGTNSSSFFANGFASHTPPSAVNPSVNKLATPGPVAGKPSRKRSRDEAAFEEAMNAPIAPVQAAPAPPPKEEEPIYGEGMVLLNPRTGVALSAESQTGTWYEEVSETAATAPTAQAAGSSGLAGRKSKRLDPAAPNYDDIALSSMQRLQDASGDDNRRHLNASSGSNPFTSGEPLVDDATRLLGISWQRIGMDDNDMAAAVRGWKKYIDRQFSSCLSDCEILMKNRALNAYLVTARPVTPFGLAASPAFYLFNDDLTQGQLVSSTWENTVQNLRSTPIIFEGAQVLNASSRPVTQGQDNVLGSNPADAGLPLLQTLSAQPVGGGCAGLNNVVGLGTGMEIDA</sequence>
<proteinExistence type="predicted"/>
<dbReference type="EMBL" id="JAOPJF010000090">
    <property type="protein sequence ID" value="KAK1140114.1"/>
    <property type="molecule type" value="Genomic_DNA"/>
</dbReference>
<evidence type="ECO:0000313" key="2">
    <source>
        <dbReference type="Proteomes" id="UP001177260"/>
    </source>
</evidence>
<comment type="caution">
    <text evidence="1">The sequence shown here is derived from an EMBL/GenBank/DDBJ whole genome shotgun (WGS) entry which is preliminary data.</text>
</comment>
<organism evidence="1 2">
    <name type="scientific">Aspergillus melleus</name>
    <dbReference type="NCBI Taxonomy" id="138277"/>
    <lineage>
        <taxon>Eukaryota</taxon>
        <taxon>Fungi</taxon>
        <taxon>Dikarya</taxon>
        <taxon>Ascomycota</taxon>
        <taxon>Pezizomycotina</taxon>
        <taxon>Eurotiomycetes</taxon>
        <taxon>Eurotiomycetidae</taxon>
        <taxon>Eurotiales</taxon>
        <taxon>Aspergillaceae</taxon>
        <taxon>Aspergillus</taxon>
        <taxon>Aspergillus subgen. Circumdati</taxon>
    </lineage>
</organism>
<keyword evidence="2" id="KW-1185">Reference proteome</keyword>
<gene>
    <name evidence="1" type="ORF">N8T08_010870</name>
</gene>
<accession>A0ACC3AQW1</accession>